<dbReference type="GO" id="GO:0004029">
    <property type="term" value="F:aldehyde dehydrogenase (NAD+) activity"/>
    <property type="evidence" value="ECO:0007669"/>
    <property type="project" value="TreeGrafter"/>
</dbReference>
<evidence type="ECO:0000313" key="3">
    <source>
        <dbReference type="Proteomes" id="UP000183257"/>
    </source>
</evidence>
<evidence type="ECO:0000259" key="1">
    <source>
        <dbReference type="Pfam" id="PF13460"/>
    </source>
</evidence>
<organism evidence="2 3">
    <name type="scientific">Cellulophaga fucicola</name>
    <dbReference type="NCBI Taxonomy" id="76595"/>
    <lineage>
        <taxon>Bacteria</taxon>
        <taxon>Pseudomonadati</taxon>
        <taxon>Bacteroidota</taxon>
        <taxon>Flavobacteriia</taxon>
        <taxon>Flavobacteriales</taxon>
        <taxon>Flavobacteriaceae</taxon>
        <taxon>Cellulophaga</taxon>
    </lineage>
</organism>
<sequence length="267" mass="29751">MKTKIAVFGCGWLGLPLAQSLQQKGYTINGSTTSKEKINLLKDSGIHPFLVDLNDTNFITNLDLFLNDVEILIINIPPRMKTGDATNYYQKMKLVHQCAKAAGVDKVIFVSSTSVYGNINGDVTEKTTPKPATNAAKQLLDIEQLFLNDNSLRATIIRFGGLIGNGRHPIHHLVKKDVVANGNHPINLIDITDCISVITLIIEKNYWNEIFNAVYPFYPTKEEYYTQTAKNKGLKPPLFTSNKNESGKKVLSYNLVSVKLFDFNTSV</sequence>
<feature type="domain" description="NAD(P)-binding" evidence="1">
    <location>
        <begin position="11"/>
        <end position="181"/>
    </location>
</feature>
<keyword evidence="3" id="KW-1185">Reference proteome</keyword>
<dbReference type="PANTHER" id="PTHR48079:SF6">
    <property type="entry name" value="NAD(P)-BINDING DOMAIN-CONTAINING PROTEIN-RELATED"/>
    <property type="match status" value="1"/>
</dbReference>
<dbReference type="PANTHER" id="PTHR48079">
    <property type="entry name" value="PROTEIN YEEZ"/>
    <property type="match status" value="1"/>
</dbReference>
<dbReference type="OrthoDB" id="751203at2"/>
<protein>
    <submittedName>
        <fullName evidence="2">Nucleoside-diphosphate-sugar epimerase</fullName>
    </submittedName>
</protein>
<accession>A0A1K1PQT6</accession>
<name>A0A1K1PQT6_9FLAO</name>
<gene>
    <name evidence="2" type="ORF">SAMN05660313_02143</name>
</gene>
<reference evidence="3" key="1">
    <citation type="submission" date="2016-11" db="EMBL/GenBank/DDBJ databases">
        <authorList>
            <person name="Varghese N."/>
            <person name="Submissions S."/>
        </authorList>
    </citation>
    <scope>NUCLEOTIDE SEQUENCE [LARGE SCALE GENOMIC DNA]</scope>
    <source>
        <strain evidence="3">DSM 24786</strain>
    </source>
</reference>
<dbReference type="CDD" id="cd05266">
    <property type="entry name" value="SDR_a4"/>
    <property type="match status" value="1"/>
</dbReference>
<dbReference type="STRING" id="76595.SAMN05660313_02143"/>
<dbReference type="InterPro" id="IPR016040">
    <property type="entry name" value="NAD(P)-bd_dom"/>
</dbReference>
<dbReference type="InterPro" id="IPR036291">
    <property type="entry name" value="NAD(P)-bd_dom_sf"/>
</dbReference>
<dbReference type="Pfam" id="PF13460">
    <property type="entry name" value="NAD_binding_10"/>
    <property type="match status" value="1"/>
</dbReference>
<dbReference type="AlphaFoldDB" id="A0A1K1PQT6"/>
<dbReference type="Proteomes" id="UP000183257">
    <property type="component" value="Unassembled WGS sequence"/>
</dbReference>
<evidence type="ECO:0000313" key="2">
    <source>
        <dbReference type="EMBL" id="SFW50056.1"/>
    </source>
</evidence>
<proteinExistence type="predicted"/>
<dbReference type="RefSeq" id="WP_072303751.1">
    <property type="nucleotide sequence ID" value="NZ_FPIY01000002.1"/>
</dbReference>
<dbReference type="EMBL" id="FPIY01000002">
    <property type="protein sequence ID" value="SFW50056.1"/>
    <property type="molecule type" value="Genomic_DNA"/>
</dbReference>
<dbReference type="Gene3D" id="3.40.50.720">
    <property type="entry name" value="NAD(P)-binding Rossmann-like Domain"/>
    <property type="match status" value="1"/>
</dbReference>
<dbReference type="GO" id="GO:0005737">
    <property type="term" value="C:cytoplasm"/>
    <property type="evidence" value="ECO:0007669"/>
    <property type="project" value="TreeGrafter"/>
</dbReference>
<dbReference type="SUPFAM" id="SSF51735">
    <property type="entry name" value="NAD(P)-binding Rossmann-fold domains"/>
    <property type="match status" value="1"/>
</dbReference>
<dbReference type="InterPro" id="IPR051783">
    <property type="entry name" value="NAD(P)-dependent_oxidoreduct"/>
</dbReference>